<protein>
    <submittedName>
        <fullName evidence="1">Uncharacterized protein</fullName>
    </submittedName>
</protein>
<dbReference type="Proteomes" id="UP000316778">
    <property type="component" value="Unassembled WGS sequence"/>
</dbReference>
<comment type="caution">
    <text evidence="1">The sequence shown here is derived from an EMBL/GenBank/DDBJ whole genome shotgun (WGS) entry which is preliminary data.</text>
</comment>
<keyword evidence="2" id="KW-1185">Reference proteome</keyword>
<accession>A0A562SSL7</accession>
<dbReference type="RefSeq" id="WP_145717632.1">
    <property type="nucleotide sequence ID" value="NZ_BAAAFY010000002.1"/>
</dbReference>
<name>A0A562SSL7_CHIJA</name>
<organism evidence="1 2">
    <name type="scientific">Chitinophaga japonensis</name>
    <name type="common">Flexibacter japonensis</name>
    <dbReference type="NCBI Taxonomy" id="104662"/>
    <lineage>
        <taxon>Bacteria</taxon>
        <taxon>Pseudomonadati</taxon>
        <taxon>Bacteroidota</taxon>
        <taxon>Chitinophagia</taxon>
        <taxon>Chitinophagales</taxon>
        <taxon>Chitinophagaceae</taxon>
        <taxon>Chitinophaga</taxon>
    </lineage>
</organism>
<proteinExistence type="predicted"/>
<dbReference type="AlphaFoldDB" id="A0A562SSL7"/>
<dbReference type="OrthoDB" id="676274at2"/>
<gene>
    <name evidence="1" type="ORF">LX66_4460</name>
</gene>
<evidence type="ECO:0000313" key="1">
    <source>
        <dbReference type="EMBL" id="TWI84098.1"/>
    </source>
</evidence>
<reference evidence="1 2" key="1">
    <citation type="journal article" date="2013" name="Stand. Genomic Sci.">
        <title>Genomic Encyclopedia of Type Strains, Phase I: The one thousand microbial genomes (KMG-I) project.</title>
        <authorList>
            <person name="Kyrpides N.C."/>
            <person name="Woyke T."/>
            <person name="Eisen J.A."/>
            <person name="Garrity G."/>
            <person name="Lilburn T.G."/>
            <person name="Beck B.J."/>
            <person name="Whitman W.B."/>
            <person name="Hugenholtz P."/>
            <person name="Klenk H.P."/>
        </authorList>
    </citation>
    <scope>NUCLEOTIDE SEQUENCE [LARGE SCALE GENOMIC DNA]</scope>
    <source>
        <strain evidence="1 2">DSM 13484</strain>
    </source>
</reference>
<evidence type="ECO:0000313" key="2">
    <source>
        <dbReference type="Proteomes" id="UP000316778"/>
    </source>
</evidence>
<sequence length="123" mass="14062">MELIIEKADVGFLGRVHCEDNLIIDEADNLETLEENIKKALKEFHGLNPKDVKFERKYDLSALFEKFNYLKISIVAELAGLNASLLRQYVTGVKHPSVSQAKKIEEAIHRIGNELNRIHVYAE</sequence>
<dbReference type="EMBL" id="VLLG01000005">
    <property type="protein sequence ID" value="TWI84098.1"/>
    <property type="molecule type" value="Genomic_DNA"/>
</dbReference>